<name>A0A3D8IRY0_9HELI</name>
<evidence type="ECO:0000313" key="6">
    <source>
        <dbReference type="Proteomes" id="UP000256379"/>
    </source>
</evidence>
<dbReference type="Proteomes" id="UP000256379">
    <property type="component" value="Unassembled WGS sequence"/>
</dbReference>
<dbReference type="SUPFAM" id="SSF81901">
    <property type="entry name" value="HCP-like"/>
    <property type="match status" value="1"/>
</dbReference>
<keyword evidence="4" id="KW-0046">Antibiotic resistance</keyword>
<comment type="catalytic activity">
    <reaction evidence="1">
        <text>a beta-lactam + H2O = a substituted beta-amino acid</text>
        <dbReference type="Rhea" id="RHEA:20401"/>
        <dbReference type="ChEBI" id="CHEBI:15377"/>
        <dbReference type="ChEBI" id="CHEBI:35627"/>
        <dbReference type="ChEBI" id="CHEBI:140347"/>
        <dbReference type="EC" id="3.5.2.6"/>
    </reaction>
</comment>
<evidence type="ECO:0000313" key="5">
    <source>
        <dbReference type="EMBL" id="RDU67696.1"/>
    </source>
</evidence>
<evidence type="ECO:0000256" key="1">
    <source>
        <dbReference type="ARBA" id="ARBA00001526"/>
    </source>
</evidence>
<reference evidence="5 6" key="1">
    <citation type="submission" date="2018-04" db="EMBL/GenBank/DDBJ databases">
        <title>Novel Campyloabacter and Helicobacter Species and Strains.</title>
        <authorList>
            <person name="Mannion A.J."/>
            <person name="Shen Z."/>
            <person name="Fox J.G."/>
        </authorList>
    </citation>
    <scope>NUCLEOTIDE SEQUENCE [LARGE SCALE GENOMIC DNA]</scope>
    <source>
        <strain evidence="5 6">MIT 17-337</strain>
    </source>
</reference>
<dbReference type="EC" id="3.5.2.6" evidence="2"/>
<dbReference type="EMBL" id="NXLQ01000001">
    <property type="protein sequence ID" value="RDU67696.1"/>
    <property type="molecule type" value="Genomic_DNA"/>
</dbReference>
<dbReference type="InterPro" id="IPR011990">
    <property type="entry name" value="TPR-like_helical_dom_sf"/>
</dbReference>
<dbReference type="AlphaFoldDB" id="A0A3D8IRY0"/>
<dbReference type="SMART" id="SM00671">
    <property type="entry name" value="SEL1"/>
    <property type="match status" value="1"/>
</dbReference>
<accession>A0A3D8IRY0</accession>
<dbReference type="OrthoDB" id="5373004at2"/>
<evidence type="ECO:0000256" key="3">
    <source>
        <dbReference type="ARBA" id="ARBA00023157"/>
    </source>
</evidence>
<evidence type="ECO:0000256" key="4">
    <source>
        <dbReference type="ARBA" id="ARBA00023251"/>
    </source>
</evidence>
<evidence type="ECO:0000256" key="2">
    <source>
        <dbReference type="ARBA" id="ARBA00012865"/>
    </source>
</evidence>
<dbReference type="GO" id="GO:0046677">
    <property type="term" value="P:response to antibiotic"/>
    <property type="evidence" value="ECO:0007669"/>
    <property type="project" value="UniProtKB-KW"/>
</dbReference>
<sequence length="92" mass="9966">MACVTAFVFGNVAFGAETLDDANKAYNEGNYTKAVEIYKVLCDAKEAKACSSLGLMYRNAKGVSENATLAKQYYQKACDAGDKEACNSIDWN</sequence>
<gene>
    <name evidence="5" type="ORF">CQA53_00200</name>
</gene>
<dbReference type="GO" id="GO:0008800">
    <property type="term" value="F:beta-lactamase activity"/>
    <property type="evidence" value="ECO:0007669"/>
    <property type="project" value="UniProtKB-EC"/>
</dbReference>
<dbReference type="Pfam" id="PF08238">
    <property type="entry name" value="Sel1"/>
    <property type="match status" value="1"/>
</dbReference>
<comment type="caution">
    <text evidence="5">The sequence shown here is derived from an EMBL/GenBank/DDBJ whole genome shotgun (WGS) entry which is preliminary data.</text>
</comment>
<keyword evidence="6" id="KW-1185">Reference proteome</keyword>
<dbReference type="Gene3D" id="1.25.40.10">
    <property type="entry name" value="Tetratricopeptide repeat domain"/>
    <property type="match status" value="1"/>
</dbReference>
<keyword evidence="3" id="KW-1015">Disulfide bond</keyword>
<dbReference type="InterPro" id="IPR006597">
    <property type="entry name" value="Sel1-like"/>
</dbReference>
<protein>
    <recommendedName>
        <fullName evidence="2">beta-lactamase</fullName>
        <ecNumber evidence="2">3.5.2.6</ecNumber>
    </recommendedName>
</protein>
<organism evidence="5 6">
    <name type="scientific">Helicobacter didelphidarum</name>
    <dbReference type="NCBI Taxonomy" id="2040648"/>
    <lineage>
        <taxon>Bacteria</taxon>
        <taxon>Pseudomonadati</taxon>
        <taxon>Campylobacterota</taxon>
        <taxon>Epsilonproteobacteria</taxon>
        <taxon>Campylobacterales</taxon>
        <taxon>Helicobacteraceae</taxon>
        <taxon>Helicobacter</taxon>
    </lineage>
</organism>
<proteinExistence type="predicted"/>